<dbReference type="Gene3D" id="1.25.40.920">
    <property type="entry name" value="TRAP transporter T-component"/>
    <property type="match status" value="1"/>
</dbReference>
<organism evidence="1 2">
    <name type="scientific">Mesoterricola sediminis</name>
    <dbReference type="NCBI Taxonomy" id="2927980"/>
    <lineage>
        <taxon>Bacteria</taxon>
        <taxon>Pseudomonadati</taxon>
        <taxon>Acidobacteriota</taxon>
        <taxon>Holophagae</taxon>
        <taxon>Holophagales</taxon>
        <taxon>Holophagaceae</taxon>
        <taxon>Mesoterricola</taxon>
    </lineage>
</organism>
<dbReference type="RefSeq" id="WP_316410117.1">
    <property type="nucleotide sequence ID" value="NZ_AP027081.1"/>
</dbReference>
<reference evidence="1" key="1">
    <citation type="journal article" date="2023" name="Int. J. Syst. Evol. Microbiol.">
        <title>Mesoterricola silvestris gen. nov., sp. nov., Mesoterricola sediminis sp. nov., Geothrix oryzae sp. nov., Geothrix edaphica sp. nov., Geothrix rubra sp. nov., and Geothrix limicola sp. nov., six novel members of Acidobacteriota isolated from soils.</title>
        <authorList>
            <person name="Itoh H."/>
            <person name="Sugisawa Y."/>
            <person name="Mise K."/>
            <person name="Xu Z."/>
            <person name="Kuniyasu M."/>
            <person name="Ushijima N."/>
            <person name="Kawano K."/>
            <person name="Kobayashi E."/>
            <person name="Shiratori Y."/>
            <person name="Masuda Y."/>
            <person name="Senoo K."/>
        </authorList>
    </citation>
    <scope>NUCLEOTIDE SEQUENCE</scope>
    <source>
        <strain evidence="1">W786</strain>
    </source>
</reference>
<dbReference type="InterPro" id="IPR031823">
    <property type="entry name" value="TatT"/>
</dbReference>
<dbReference type="Pfam" id="PF16811">
    <property type="entry name" value="TAtT"/>
    <property type="match status" value="1"/>
</dbReference>
<proteinExistence type="predicted"/>
<dbReference type="KEGG" id="msea:METESE_20950"/>
<dbReference type="PROSITE" id="PS51257">
    <property type="entry name" value="PROKAR_LIPOPROTEIN"/>
    <property type="match status" value="1"/>
</dbReference>
<dbReference type="EMBL" id="AP027081">
    <property type="protein sequence ID" value="BDU77137.1"/>
    <property type="molecule type" value="Genomic_DNA"/>
</dbReference>
<keyword evidence="2" id="KW-1185">Reference proteome</keyword>
<dbReference type="AlphaFoldDB" id="A0AA48KEA3"/>
<protein>
    <submittedName>
        <fullName evidence="1">Uncharacterized protein</fullName>
    </submittedName>
</protein>
<evidence type="ECO:0000313" key="2">
    <source>
        <dbReference type="Proteomes" id="UP001228113"/>
    </source>
</evidence>
<evidence type="ECO:0000313" key="1">
    <source>
        <dbReference type="EMBL" id="BDU77137.1"/>
    </source>
</evidence>
<sequence>MPPRSMVCILSLLLGTGCSLRKAALDRVGDALAQGGGTFASDPDPDLVRDATPFALKTVESLLDARPRHPGLLLAAASGFAQYARAFVQDEADYAEAGDPARAAHLRRRAKALHLRARAYGLRGLDVALPGFSAGLATDPDRTLARAARAQVPLLYWTAAAWASAFSLDVSDAALASDQARIEGLLDRALALDPTWNGGALHAFRGAWEAAHLQAGGSAANARRSFQEALRLSGGLDAATHVALAESLDLEAQDRRAFEGHLREALAVDPDRDPARRVAILVAQKRARWLLTRMNDLFLDAPETPP</sequence>
<accession>A0AA48KEA3</accession>
<dbReference type="InterPro" id="IPR038537">
    <property type="entry name" value="TatT_sf"/>
</dbReference>
<gene>
    <name evidence="1" type="ORF">METESE_20950</name>
</gene>
<dbReference type="Proteomes" id="UP001228113">
    <property type="component" value="Chromosome"/>
</dbReference>
<name>A0AA48KEA3_9BACT</name>